<proteinExistence type="predicted"/>
<feature type="domain" description="N-acetyltransferase" evidence="1">
    <location>
        <begin position="5"/>
        <end position="207"/>
    </location>
</feature>
<dbReference type="InterPro" id="IPR016181">
    <property type="entry name" value="Acyl_CoA_acyltransferase"/>
</dbReference>
<accession>A0A1M6UH45</accession>
<dbReference type="AlphaFoldDB" id="A0A1M6UH45"/>
<organism evidence="2 3">
    <name type="scientific">Hespellia stercorisuis DSM 15480</name>
    <dbReference type="NCBI Taxonomy" id="1121950"/>
    <lineage>
        <taxon>Bacteria</taxon>
        <taxon>Bacillati</taxon>
        <taxon>Bacillota</taxon>
        <taxon>Clostridia</taxon>
        <taxon>Lachnospirales</taxon>
        <taxon>Lachnospiraceae</taxon>
        <taxon>Hespellia</taxon>
    </lineage>
</organism>
<evidence type="ECO:0000313" key="3">
    <source>
        <dbReference type="Proteomes" id="UP000184301"/>
    </source>
</evidence>
<evidence type="ECO:0000259" key="1">
    <source>
        <dbReference type="PROSITE" id="PS51186"/>
    </source>
</evidence>
<dbReference type="Pfam" id="PF00583">
    <property type="entry name" value="Acetyltransf_1"/>
    <property type="match status" value="1"/>
</dbReference>
<protein>
    <submittedName>
        <fullName evidence="2">Acetyltransferase (GNAT) family protein</fullName>
    </submittedName>
</protein>
<evidence type="ECO:0000313" key="2">
    <source>
        <dbReference type="EMBL" id="SHK68499.1"/>
    </source>
</evidence>
<dbReference type="OrthoDB" id="2243440at2"/>
<keyword evidence="2" id="KW-0808">Transferase</keyword>
<dbReference type="EMBL" id="FQZY01000072">
    <property type="protein sequence ID" value="SHK68499.1"/>
    <property type="molecule type" value="Genomic_DNA"/>
</dbReference>
<dbReference type="STRING" id="1121950.SAMN02745243_03504"/>
<dbReference type="SUPFAM" id="SSF55729">
    <property type="entry name" value="Acyl-CoA N-acyltransferases (Nat)"/>
    <property type="match status" value="1"/>
</dbReference>
<reference evidence="2 3" key="1">
    <citation type="submission" date="2016-11" db="EMBL/GenBank/DDBJ databases">
        <authorList>
            <person name="Jaros S."/>
            <person name="Januszkiewicz K."/>
            <person name="Wedrychowicz H."/>
        </authorList>
    </citation>
    <scope>NUCLEOTIDE SEQUENCE [LARGE SCALE GENOMIC DNA]</scope>
    <source>
        <strain evidence="2 3">DSM 15480</strain>
    </source>
</reference>
<keyword evidence="3" id="KW-1185">Reference proteome</keyword>
<dbReference type="CDD" id="cd04301">
    <property type="entry name" value="NAT_SF"/>
    <property type="match status" value="1"/>
</dbReference>
<gene>
    <name evidence="2" type="ORF">SAMN02745243_03504</name>
</gene>
<dbReference type="RefSeq" id="WP_073112821.1">
    <property type="nucleotide sequence ID" value="NZ_FQZY01000072.1"/>
</dbReference>
<dbReference type="GO" id="GO:0016747">
    <property type="term" value="F:acyltransferase activity, transferring groups other than amino-acyl groups"/>
    <property type="evidence" value="ECO:0007669"/>
    <property type="project" value="InterPro"/>
</dbReference>
<sequence>MKNTLEFRTIQKEDYTELEHIISDVWKYEDFCSPETAKKMAKLYLASCLINQTYNCVAVQDGKAVGVIMGNCFREKKHTAKYLPRRISAVLEMALSGEGRGVMKMFQGFDQIDEELLQLSGKTYDGALEFFAVDKAVHGTGIGGQLYQRAMDYFAECQMRNFYLYTDTACNWGFYEHQGMVRVVEREKKFDGHERKINFFLYEKTEVRDILN</sequence>
<dbReference type="InterPro" id="IPR000182">
    <property type="entry name" value="GNAT_dom"/>
</dbReference>
<dbReference type="Proteomes" id="UP000184301">
    <property type="component" value="Unassembled WGS sequence"/>
</dbReference>
<name>A0A1M6UH45_9FIRM</name>
<dbReference type="Gene3D" id="3.40.630.30">
    <property type="match status" value="1"/>
</dbReference>
<dbReference type="PROSITE" id="PS51186">
    <property type="entry name" value="GNAT"/>
    <property type="match status" value="1"/>
</dbReference>